<dbReference type="Pfam" id="PF11676">
    <property type="entry name" value="DUF3272"/>
    <property type="match status" value="1"/>
</dbReference>
<gene>
    <name evidence="1" type="ORF">GCM10011510_05800</name>
</gene>
<protein>
    <recommendedName>
        <fullName evidence="3">DUF3272 family protein</fullName>
    </recommendedName>
</protein>
<evidence type="ECO:0008006" key="3">
    <source>
        <dbReference type="Google" id="ProtNLM"/>
    </source>
</evidence>
<organism evidence="1 2">
    <name type="scientific">Streptococcus himalayensis</name>
    <dbReference type="NCBI Taxonomy" id="1888195"/>
    <lineage>
        <taxon>Bacteria</taxon>
        <taxon>Bacillati</taxon>
        <taxon>Bacillota</taxon>
        <taxon>Bacilli</taxon>
        <taxon>Lactobacillales</taxon>
        <taxon>Streptococcaceae</taxon>
        <taxon>Streptococcus</taxon>
    </lineage>
</organism>
<reference evidence="1" key="2">
    <citation type="submission" date="2020-09" db="EMBL/GenBank/DDBJ databases">
        <authorList>
            <person name="Sun Q."/>
            <person name="Zhou Y."/>
        </authorList>
    </citation>
    <scope>NUCLEOTIDE SEQUENCE</scope>
    <source>
        <strain evidence="1">CGMCC 1.15533</strain>
    </source>
</reference>
<evidence type="ECO:0000313" key="2">
    <source>
        <dbReference type="Proteomes" id="UP000660801"/>
    </source>
</evidence>
<evidence type="ECO:0000313" key="1">
    <source>
        <dbReference type="EMBL" id="GGE27492.1"/>
    </source>
</evidence>
<dbReference type="Proteomes" id="UP000660801">
    <property type="component" value="Unassembled WGS sequence"/>
</dbReference>
<dbReference type="InterPro" id="IPR021690">
    <property type="entry name" value="DUF3272"/>
</dbReference>
<reference evidence="1" key="1">
    <citation type="journal article" date="2014" name="Int. J. Syst. Evol. Microbiol.">
        <title>Complete genome sequence of Corynebacterium casei LMG S-19264T (=DSM 44701T), isolated from a smear-ripened cheese.</title>
        <authorList>
            <consortium name="US DOE Joint Genome Institute (JGI-PGF)"/>
            <person name="Walter F."/>
            <person name="Albersmeier A."/>
            <person name="Kalinowski J."/>
            <person name="Ruckert C."/>
        </authorList>
    </citation>
    <scope>NUCLEOTIDE SEQUENCE</scope>
    <source>
        <strain evidence="1">CGMCC 1.15533</strain>
    </source>
</reference>
<comment type="caution">
    <text evidence="1">The sequence shown here is derived from an EMBL/GenBank/DDBJ whole genome shotgun (WGS) entry which is preliminary data.</text>
</comment>
<dbReference type="AlphaFoldDB" id="A0A917EDW7"/>
<dbReference type="EMBL" id="BMJN01000006">
    <property type="protein sequence ID" value="GGE27492.1"/>
    <property type="molecule type" value="Genomic_DNA"/>
</dbReference>
<accession>A0A917EDW7</accession>
<name>A0A917EDW7_9STRE</name>
<keyword evidence="2" id="KW-1185">Reference proteome</keyword>
<sequence>MMNKRQLILMAIFTAIETYYFNEAMMAEQYLIAGFWGFLVARNLQVSYVMSKIVATIDRHIQKRK</sequence>
<proteinExistence type="predicted"/>